<dbReference type="SUPFAM" id="SSF81995">
    <property type="entry name" value="beta-sandwich domain of Sec23/24"/>
    <property type="match status" value="1"/>
</dbReference>
<evidence type="ECO:0000259" key="3">
    <source>
        <dbReference type="Pfam" id="PF13828"/>
    </source>
</evidence>
<dbReference type="InterPro" id="IPR025241">
    <property type="entry name" value="DUF4190"/>
</dbReference>
<accession>A0A087AHU3</accession>
<dbReference type="EMBL" id="JGYV01000030">
    <property type="protein sequence ID" value="KFI58343.1"/>
    <property type="molecule type" value="Genomic_DNA"/>
</dbReference>
<dbReference type="OrthoDB" id="3238658at2"/>
<gene>
    <name evidence="4" type="ORF">BCUN_1947</name>
</gene>
<evidence type="ECO:0000256" key="2">
    <source>
        <dbReference type="SAM" id="Phobius"/>
    </source>
</evidence>
<reference evidence="4 5" key="1">
    <citation type="submission" date="2014-03" db="EMBL/GenBank/DDBJ databases">
        <title>Genomics of Bifidobacteria.</title>
        <authorList>
            <person name="Ventura M."/>
            <person name="Milani C."/>
            <person name="Lugli G.A."/>
        </authorList>
    </citation>
    <scope>NUCLEOTIDE SEQUENCE [LARGE SCALE GENOMIC DNA]</scope>
    <source>
        <strain evidence="4 5">LMG 10738</strain>
    </source>
</reference>
<name>A0A087AHU3_9BIFI</name>
<keyword evidence="2" id="KW-0472">Membrane</keyword>
<dbReference type="STRING" id="1688.BCUN_1947"/>
<feature type="compositionally biased region" description="Low complexity" evidence="1">
    <location>
        <begin position="15"/>
        <end position="37"/>
    </location>
</feature>
<dbReference type="CDD" id="cd12087">
    <property type="entry name" value="TM_EGFR-like"/>
    <property type="match status" value="1"/>
</dbReference>
<feature type="region of interest" description="Disordered" evidence="1">
    <location>
        <begin position="1"/>
        <end position="37"/>
    </location>
</feature>
<sequence>MSDFNPMEPQGNAGGQQPNPYEQPQYGQPQYAQPQYGQPYDQQQYTQQYPSQPYAQGGYYVAPTEKWNTMCIVGFVLSFLLPLVGLVLSIIALVQINKTGEKSKGMAIAGIVIGALATILSIAMIGFIFWFAGYAVEHANEMPEWLESEFCNGDTCTFCEDGNCYRLERGDDNSSANYWDSSEIMAPVDTYDIVVTA</sequence>
<evidence type="ECO:0000313" key="5">
    <source>
        <dbReference type="Proteomes" id="UP000029067"/>
    </source>
</evidence>
<dbReference type="RefSeq" id="WP_081895681.1">
    <property type="nucleotide sequence ID" value="NZ_JGYV01000030.1"/>
</dbReference>
<dbReference type="eggNOG" id="ENOG5033A46">
    <property type="taxonomic scope" value="Bacteria"/>
</dbReference>
<feature type="domain" description="DUF4190" evidence="3">
    <location>
        <begin position="72"/>
        <end position="123"/>
    </location>
</feature>
<evidence type="ECO:0000313" key="4">
    <source>
        <dbReference type="EMBL" id="KFI58343.1"/>
    </source>
</evidence>
<dbReference type="Proteomes" id="UP000029067">
    <property type="component" value="Unassembled WGS sequence"/>
</dbReference>
<feature type="transmembrane region" description="Helical" evidence="2">
    <location>
        <begin position="72"/>
        <end position="94"/>
    </location>
</feature>
<dbReference type="AlphaFoldDB" id="A0A087AHU3"/>
<feature type="transmembrane region" description="Helical" evidence="2">
    <location>
        <begin position="106"/>
        <end position="132"/>
    </location>
</feature>
<protein>
    <submittedName>
        <fullName evidence="4">Peptidyl-prolyl cis-trans isomerase</fullName>
    </submittedName>
</protein>
<evidence type="ECO:0000256" key="1">
    <source>
        <dbReference type="SAM" id="MobiDB-lite"/>
    </source>
</evidence>
<keyword evidence="2" id="KW-0812">Transmembrane</keyword>
<organism evidence="4 5">
    <name type="scientific">Bifidobacterium cuniculi</name>
    <dbReference type="NCBI Taxonomy" id="1688"/>
    <lineage>
        <taxon>Bacteria</taxon>
        <taxon>Bacillati</taxon>
        <taxon>Actinomycetota</taxon>
        <taxon>Actinomycetes</taxon>
        <taxon>Bifidobacteriales</taxon>
        <taxon>Bifidobacteriaceae</taxon>
        <taxon>Bifidobacterium</taxon>
    </lineage>
</organism>
<comment type="caution">
    <text evidence="4">The sequence shown here is derived from an EMBL/GenBank/DDBJ whole genome shotgun (WGS) entry which is preliminary data.</text>
</comment>
<keyword evidence="2" id="KW-1133">Transmembrane helix</keyword>
<dbReference type="GO" id="GO:0016853">
    <property type="term" value="F:isomerase activity"/>
    <property type="evidence" value="ECO:0007669"/>
    <property type="project" value="UniProtKB-KW"/>
</dbReference>
<dbReference type="Pfam" id="PF13828">
    <property type="entry name" value="DUF4190"/>
    <property type="match status" value="1"/>
</dbReference>
<proteinExistence type="predicted"/>
<keyword evidence="5" id="KW-1185">Reference proteome</keyword>
<keyword evidence="4" id="KW-0413">Isomerase</keyword>